<reference evidence="2 3" key="1">
    <citation type="submission" date="2017-08" db="EMBL/GenBank/DDBJ databases">
        <title>Substantial Increase in Enzyme Production by Combined Drug-Resistance Mutations in Paenibacillus agaridevorans.</title>
        <authorList>
            <person name="Tanaka Y."/>
            <person name="Funane K."/>
            <person name="Hosaka T."/>
            <person name="Shiwa Y."/>
            <person name="Fujita N."/>
            <person name="Miyazaki T."/>
            <person name="Yoshikawa H."/>
            <person name="Murakami K."/>
            <person name="Kasahara K."/>
            <person name="Inaoka T."/>
            <person name="Hiraga Y."/>
            <person name="Ochi K."/>
        </authorList>
    </citation>
    <scope>NUCLEOTIDE SEQUENCE [LARGE SCALE GENOMIC DNA]</scope>
    <source>
        <strain evidence="2 3">T-3040</strain>
    </source>
</reference>
<feature type="transmembrane region" description="Helical" evidence="1">
    <location>
        <begin position="102"/>
        <end position="119"/>
    </location>
</feature>
<keyword evidence="1" id="KW-0812">Transmembrane</keyword>
<feature type="transmembrane region" description="Helical" evidence="1">
    <location>
        <begin position="194"/>
        <end position="213"/>
    </location>
</feature>
<dbReference type="Pfam" id="PF13398">
    <property type="entry name" value="Peptidase_M50B"/>
    <property type="match status" value="1"/>
</dbReference>
<feature type="transmembrane region" description="Helical" evidence="1">
    <location>
        <begin position="125"/>
        <end position="146"/>
    </location>
</feature>
<feature type="transmembrane region" description="Helical" evidence="1">
    <location>
        <begin position="6"/>
        <end position="25"/>
    </location>
</feature>
<evidence type="ECO:0000313" key="2">
    <source>
        <dbReference type="EMBL" id="GBG06680.1"/>
    </source>
</evidence>
<dbReference type="InterPro" id="IPR049500">
    <property type="entry name" value="Peptidase_M50B-like"/>
</dbReference>
<organism evidence="2 3">
    <name type="scientific">Paenibacillus agaridevorans</name>
    <dbReference type="NCBI Taxonomy" id="171404"/>
    <lineage>
        <taxon>Bacteria</taxon>
        <taxon>Bacillati</taxon>
        <taxon>Bacillota</taxon>
        <taxon>Bacilli</taxon>
        <taxon>Bacillales</taxon>
        <taxon>Paenibacillaceae</taxon>
        <taxon>Paenibacillus</taxon>
    </lineage>
</organism>
<evidence type="ECO:0000313" key="3">
    <source>
        <dbReference type="Proteomes" id="UP000245202"/>
    </source>
</evidence>
<dbReference type="AlphaFoldDB" id="A0A2R5EJ77"/>
<protein>
    <submittedName>
        <fullName evidence="2">Membrane protein</fullName>
    </submittedName>
</protein>
<feature type="transmembrane region" description="Helical" evidence="1">
    <location>
        <begin position="153"/>
        <end position="174"/>
    </location>
</feature>
<dbReference type="EMBL" id="BDQX01000054">
    <property type="protein sequence ID" value="GBG06680.1"/>
    <property type="molecule type" value="Genomic_DNA"/>
</dbReference>
<dbReference type="Proteomes" id="UP000245202">
    <property type="component" value="Unassembled WGS sequence"/>
</dbReference>
<name>A0A2R5EJ77_9BACL</name>
<proteinExistence type="predicted"/>
<feature type="transmembrane region" description="Helical" evidence="1">
    <location>
        <begin position="37"/>
        <end position="57"/>
    </location>
</feature>
<feature type="transmembrane region" description="Helical" evidence="1">
    <location>
        <begin position="72"/>
        <end position="95"/>
    </location>
</feature>
<keyword evidence="1" id="KW-1133">Transmembrane helix</keyword>
<dbReference type="RefSeq" id="WP_108991894.1">
    <property type="nucleotide sequence ID" value="NZ_BDQX01000054.1"/>
</dbReference>
<gene>
    <name evidence="2" type="ORF">PAT3040_01210</name>
</gene>
<sequence>MFSWLRAGVIFVVVLVLTRFIPFSSFFRNVNTLVHELAHAAAALVLQGSVMHIHLFADQSGVTYTRFQEGWMMIPIALAGYIGASLFTVLLFSLYAKGRVKAGLIIVAVLATAALALFVRNGYGVAWSAGFAAVTLLIALAGQAWLMKGYYLLIAFLCLVESVVSSLVILYLAVVDPAAAGDAASLSGTTAVPAIVWGLIFVSFALWCAKLSLGSLFARKNVDSGHVQRYGGNL</sequence>
<accession>A0A2R5EJ77</accession>
<evidence type="ECO:0000256" key="1">
    <source>
        <dbReference type="SAM" id="Phobius"/>
    </source>
</evidence>
<comment type="caution">
    <text evidence="2">The sequence shown here is derived from an EMBL/GenBank/DDBJ whole genome shotgun (WGS) entry which is preliminary data.</text>
</comment>
<keyword evidence="3" id="KW-1185">Reference proteome</keyword>
<keyword evidence="1" id="KW-0472">Membrane</keyword>